<dbReference type="OMA" id="RCINEAN"/>
<dbReference type="GeneID" id="27325382"/>
<dbReference type="VEuPathDB" id="FungiDB:PV10_07537"/>
<feature type="compositionally biased region" description="Low complexity" evidence="1">
    <location>
        <begin position="345"/>
        <end position="442"/>
    </location>
</feature>
<evidence type="ECO:0000256" key="1">
    <source>
        <dbReference type="SAM" id="MobiDB-lite"/>
    </source>
</evidence>
<dbReference type="HOGENOM" id="CLU_014529_0_0_1"/>
<sequence length="758" mass="79221">MRLQNIPPSLLLLLLQPSLSFAYWRMACSVSQTSRVDPIVDPGTVSGHVHKFAGGSNVDQNSDFNSLLQSPCSSCEVQSDKSAYWTPQLYFAHANGKFEEVPNYGMTVYYVGRGGTPANTSPFPPGFKMISGDTFARSYDQNTLTYLNTRPVADRVSFRCINEANDIPEEHYMFRTDCVNGMRAQINFQSCWDGVNLYKEDNSHVAYLSGIDYGTCPPSHPVSLPGLFFEVLYFTNQVDQSAGGQFVFANGDPTGYGFHADFINAWDMDIQDASVKDCLYTDDGGVISACSHLAPSQDVNFARTCPQRPSVIDEVSLGTIDALPGCNPITSGPGPAPDLGNCPVGSHTPSNSAGSSGSSSAPPVQSTTLSASTSAVAPPTLSLPTSEPTTSASPPDTTSIMTTVTPPYSDVDPSPTTSSDPIISSSFQTSSSEPETTISSTPIYPPPGGASTMSSTQDSIPVTSAPIPDPTGGDPGSQSSLITDMLPTTSAMGPPGEETTTITITSYITVTVTVPYNAPGGFFTVTDPGSSTSIPAPAETGGTAPTPLPDTTVTLPGTTFTVTIDNSEVPTTAPTARTTTVAPGTIITETTRTISLGESGMVETTTFIDISGTMYTITGPTTATFFSTNPSIPTDVTVPTTSSSPDETSLSSDEITSTTTMTSTTTITVTVTPTSTRTISEAALTVDTALLSGTTGIVENEALTSSAVSMNADGAPSTAFVTVTISGSERADDSTPSTATADTTYFTIRGREVFLTYR</sequence>
<feature type="chain" id="PRO_5002237467" description="DUF1996 domain-containing protein" evidence="2">
    <location>
        <begin position="23"/>
        <end position="758"/>
    </location>
</feature>
<feature type="region of interest" description="Disordered" evidence="1">
    <location>
        <begin position="530"/>
        <end position="549"/>
    </location>
</feature>
<name>A0A0D1Z5U3_EXOME</name>
<feature type="region of interest" description="Disordered" evidence="1">
    <location>
        <begin position="328"/>
        <end position="482"/>
    </location>
</feature>
<dbReference type="AlphaFoldDB" id="A0A0D1Z5U3"/>
<evidence type="ECO:0000313" key="5">
    <source>
        <dbReference type="Proteomes" id="UP000054302"/>
    </source>
</evidence>
<proteinExistence type="predicted"/>
<dbReference type="InterPro" id="IPR018535">
    <property type="entry name" value="DUF1996"/>
</dbReference>
<dbReference type="EMBL" id="KN847524">
    <property type="protein sequence ID" value="KIV90207.1"/>
    <property type="molecule type" value="Genomic_DNA"/>
</dbReference>
<dbReference type="Proteomes" id="UP000054302">
    <property type="component" value="Unassembled WGS sequence"/>
</dbReference>
<feature type="signal peptide" evidence="2">
    <location>
        <begin position="1"/>
        <end position="22"/>
    </location>
</feature>
<dbReference type="STRING" id="212818.A0A0D1Z5U3"/>
<feature type="region of interest" description="Disordered" evidence="1">
    <location>
        <begin position="636"/>
        <end position="659"/>
    </location>
</feature>
<protein>
    <recommendedName>
        <fullName evidence="3">DUF1996 domain-containing protein</fullName>
    </recommendedName>
</protein>
<keyword evidence="2" id="KW-0732">Signal</keyword>
<feature type="compositionally biased region" description="Polar residues" evidence="1">
    <location>
        <begin position="451"/>
        <end position="462"/>
    </location>
</feature>
<dbReference type="RefSeq" id="XP_016221781.1">
    <property type="nucleotide sequence ID" value="XM_016372449.1"/>
</dbReference>
<reference evidence="4 5" key="1">
    <citation type="submission" date="2015-01" db="EMBL/GenBank/DDBJ databases">
        <title>The Genome Sequence of Exophiala mesophila CBS40295.</title>
        <authorList>
            <consortium name="The Broad Institute Genomics Platform"/>
            <person name="Cuomo C."/>
            <person name="de Hoog S."/>
            <person name="Gorbushina A."/>
            <person name="Stielow B."/>
            <person name="Teixiera M."/>
            <person name="Abouelleil A."/>
            <person name="Chapman S.B."/>
            <person name="Priest M."/>
            <person name="Young S.K."/>
            <person name="Wortman J."/>
            <person name="Nusbaum C."/>
            <person name="Birren B."/>
        </authorList>
    </citation>
    <scope>NUCLEOTIDE SEQUENCE [LARGE SCALE GENOMIC DNA]</scope>
    <source>
        <strain evidence="4 5">CBS 40295</strain>
    </source>
</reference>
<feature type="domain" description="DUF1996" evidence="3">
    <location>
        <begin position="37"/>
        <end position="266"/>
    </location>
</feature>
<dbReference type="PANTHER" id="PTHR43662">
    <property type="match status" value="1"/>
</dbReference>
<dbReference type="PANTHER" id="PTHR43662:SF3">
    <property type="entry name" value="DOMAIN PROTEIN, PUTATIVE (AFU_ORTHOLOGUE AFUA_6G11970)-RELATED"/>
    <property type="match status" value="1"/>
</dbReference>
<accession>A0A0D1Z5U3</accession>
<evidence type="ECO:0000313" key="4">
    <source>
        <dbReference type="EMBL" id="KIV90207.1"/>
    </source>
</evidence>
<keyword evidence="5" id="KW-1185">Reference proteome</keyword>
<organism evidence="4 5">
    <name type="scientific">Exophiala mesophila</name>
    <name type="common">Black yeast-like fungus</name>
    <dbReference type="NCBI Taxonomy" id="212818"/>
    <lineage>
        <taxon>Eukaryota</taxon>
        <taxon>Fungi</taxon>
        <taxon>Dikarya</taxon>
        <taxon>Ascomycota</taxon>
        <taxon>Pezizomycotina</taxon>
        <taxon>Eurotiomycetes</taxon>
        <taxon>Chaetothyriomycetidae</taxon>
        <taxon>Chaetothyriales</taxon>
        <taxon>Herpotrichiellaceae</taxon>
        <taxon>Exophiala</taxon>
    </lineage>
</organism>
<gene>
    <name evidence="4" type="ORF">PV10_07537</name>
</gene>
<dbReference type="OrthoDB" id="74764at2759"/>
<dbReference type="Pfam" id="PF09362">
    <property type="entry name" value="DUF1996"/>
    <property type="match status" value="1"/>
</dbReference>
<evidence type="ECO:0000259" key="3">
    <source>
        <dbReference type="Pfam" id="PF09362"/>
    </source>
</evidence>
<evidence type="ECO:0000256" key="2">
    <source>
        <dbReference type="SAM" id="SignalP"/>
    </source>
</evidence>